<dbReference type="EMBL" id="GBRH01232085">
    <property type="protein sequence ID" value="JAD65810.1"/>
    <property type="molecule type" value="Transcribed_RNA"/>
</dbReference>
<evidence type="ECO:0000256" key="1">
    <source>
        <dbReference type="SAM" id="MobiDB-lite"/>
    </source>
</evidence>
<dbReference type="AlphaFoldDB" id="A0A0A9BXB7"/>
<reference evidence="2" key="2">
    <citation type="journal article" date="2015" name="Data Brief">
        <title>Shoot transcriptome of the giant reed, Arundo donax.</title>
        <authorList>
            <person name="Barrero R.A."/>
            <person name="Guerrero F.D."/>
            <person name="Moolhuijzen P."/>
            <person name="Goolsby J.A."/>
            <person name="Tidwell J."/>
            <person name="Bellgard S.E."/>
            <person name="Bellgard M.I."/>
        </authorList>
    </citation>
    <scope>NUCLEOTIDE SEQUENCE</scope>
    <source>
        <tissue evidence="2">Shoot tissue taken approximately 20 cm above the soil surface</tissue>
    </source>
</reference>
<organism evidence="2">
    <name type="scientific">Arundo donax</name>
    <name type="common">Giant reed</name>
    <name type="synonym">Donax arundinaceus</name>
    <dbReference type="NCBI Taxonomy" id="35708"/>
    <lineage>
        <taxon>Eukaryota</taxon>
        <taxon>Viridiplantae</taxon>
        <taxon>Streptophyta</taxon>
        <taxon>Embryophyta</taxon>
        <taxon>Tracheophyta</taxon>
        <taxon>Spermatophyta</taxon>
        <taxon>Magnoliopsida</taxon>
        <taxon>Liliopsida</taxon>
        <taxon>Poales</taxon>
        <taxon>Poaceae</taxon>
        <taxon>PACMAD clade</taxon>
        <taxon>Arundinoideae</taxon>
        <taxon>Arundineae</taxon>
        <taxon>Arundo</taxon>
    </lineage>
</organism>
<proteinExistence type="predicted"/>
<accession>A0A0A9BXB7</accession>
<sequence>MFPTTVSPSGVGSSERTTTVSPSSCIFSLLDQWERMCTEDTHWTPG</sequence>
<evidence type="ECO:0000313" key="2">
    <source>
        <dbReference type="EMBL" id="JAD65810.1"/>
    </source>
</evidence>
<reference evidence="2" key="1">
    <citation type="submission" date="2014-09" db="EMBL/GenBank/DDBJ databases">
        <authorList>
            <person name="Magalhaes I.L.F."/>
            <person name="Oliveira U."/>
            <person name="Santos F.R."/>
            <person name="Vidigal T.H.D.A."/>
            <person name="Brescovit A.D."/>
            <person name="Santos A.J."/>
        </authorList>
    </citation>
    <scope>NUCLEOTIDE SEQUENCE</scope>
    <source>
        <tissue evidence="2">Shoot tissue taken approximately 20 cm above the soil surface</tissue>
    </source>
</reference>
<name>A0A0A9BXB7_ARUDO</name>
<protein>
    <submittedName>
        <fullName evidence="2">Uncharacterized protein</fullName>
    </submittedName>
</protein>
<feature type="region of interest" description="Disordered" evidence="1">
    <location>
        <begin position="1"/>
        <end position="21"/>
    </location>
</feature>